<dbReference type="AlphaFoldDB" id="A0A645I5P3"/>
<sequence>MIAPSRMSTIRFSRNAAALTPSRLQATKIKVNAALLLQTGIWGKKTCRTSDIPKIANALFITSASQLKTPDTVPTSGPMLRVTK</sequence>
<reference evidence="1" key="1">
    <citation type="submission" date="2019-08" db="EMBL/GenBank/DDBJ databases">
        <authorList>
            <person name="Kucharzyk K."/>
            <person name="Murdoch R.W."/>
            <person name="Higgins S."/>
            <person name="Loffler F."/>
        </authorList>
    </citation>
    <scope>NUCLEOTIDE SEQUENCE</scope>
</reference>
<proteinExistence type="predicted"/>
<evidence type="ECO:0000313" key="1">
    <source>
        <dbReference type="EMBL" id="MPN46102.1"/>
    </source>
</evidence>
<protein>
    <submittedName>
        <fullName evidence="1">Uncharacterized protein</fullName>
    </submittedName>
</protein>
<gene>
    <name evidence="1" type="ORF">SDC9_193682</name>
</gene>
<name>A0A645I5P3_9ZZZZ</name>
<comment type="caution">
    <text evidence="1">The sequence shown here is derived from an EMBL/GenBank/DDBJ whole genome shotgun (WGS) entry which is preliminary data.</text>
</comment>
<dbReference type="EMBL" id="VSSQ01106481">
    <property type="protein sequence ID" value="MPN46102.1"/>
    <property type="molecule type" value="Genomic_DNA"/>
</dbReference>
<organism evidence="1">
    <name type="scientific">bioreactor metagenome</name>
    <dbReference type="NCBI Taxonomy" id="1076179"/>
    <lineage>
        <taxon>unclassified sequences</taxon>
        <taxon>metagenomes</taxon>
        <taxon>ecological metagenomes</taxon>
    </lineage>
</organism>
<accession>A0A645I5P3</accession>